<feature type="domain" description="HD-GYP" evidence="2">
    <location>
        <begin position="222"/>
        <end position="418"/>
    </location>
</feature>
<dbReference type="CDD" id="cd00077">
    <property type="entry name" value="HDc"/>
    <property type="match status" value="1"/>
</dbReference>
<dbReference type="GO" id="GO:0008081">
    <property type="term" value="F:phosphoric diester hydrolase activity"/>
    <property type="evidence" value="ECO:0007669"/>
    <property type="project" value="UniProtKB-ARBA"/>
</dbReference>
<accession>A0A0B6S935</accession>
<evidence type="ECO:0000259" key="2">
    <source>
        <dbReference type="PROSITE" id="PS51832"/>
    </source>
</evidence>
<dbReference type="InterPro" id="IPR037522">
    <property type="entry name" value="HD_GYP_dom"/>
</dbReference>
<dbReference type="PROSITE" id="PS50043">
    <property type="entry name" value="HTH_LUXR_2"/>
    <property type="match status" value="1"/>
</dbReference>
<feature type="domain" description="HTH luxR-type" evidence="1">
    <location>
        <begin position="413"/>
        <end position="478"/>
    </location>
</feature>
<dbReference type="Gene3D" id="1.10.10.10">
    <property type="entry name" value="Winged helix-like DNA-binding domain superfamily/Winged helix DNA-binding domain"/>
    <property type="match status" value="1"/>
</dbReference>
<dbReference type="SMART" id="SM00421">
    <property type="entry name" value="HTH_LUXR"/>
    <property type="match status" value="1"/>
</dbReference>
<dbReference type="PROSITE" id="PS51832">
    <property type="entry name" value="HD_GYP"/>
    <property type="match status" value="1"/>
</dbReference>
<evidence type="ECO:0000313" key="4">
    <source>
        <dbReference type="Proteomes" id="UP000031838"/>
    </source>
</evidence>
<dbReference type="SUPFAM" id="SSF109604">
    <property type="entry name" value="HD-domain/PDEase-like"/>
    <property type="match status" value="2"/>
</dbReference>
<dbReference type="PANTHER" id="PTHR45228">
    <property type="entry name" value="CYCLIC DI-GMP PHOSPHODIESTERASE TM_0186-RELATED"/>
    <property type="match status" value="1"/>
</dbReference>
<proteinExistence type="predicted"/>
<evidence type="ECO:0000259" key="1">
    <source>
        <dbReference type="PROSITE" id="PS50043"/>
    </source>
</evidence>
<dbReference type="Gene3D" id="1.10.3210.10">
    <property type="entry name" value="Hypothetical protein af1432"/>
    <property type="match status" value="2"/>
</dbReference>
<dbReference type="HOGENOM" id="CLU_040286_1_0_4"/>
<dbReference type="GO" id="GO:0006355">
    <property type="term" value="P:regulation of DNA-templated transcription"/>
    <property type="evidence" value="ECO:0007669"/>
    <property type="project" value="InterPro"/>
</dbReference>
<dbReference type="Pfam" id="PF00196">
    <property type="entry name" value="GerE"/>
    <property type="match status" value="1"/>
</dbReference>
<dbReference type="CDD" id="cd06170">
    <property type="entry name" value="LuxR_C_like"/>
    <property type="match status" value="1"/>
</dbReference>
<dbReference type="GO" id="GO:0003677">
    <property type="term" value="F:DNA binding"/>
    <property type="evidence" value="ECO:0007669"/>
    <property type="project" value="InterPro"/>
</dbReference>
<dbReference type="InterPro" id="IPR052020">
    <property type="entry name" value="Cyclic_di-GMP/3'3'-cGAMP_PDE"/>
</dbReference>
<dbReference type="InterPro" id="IPR000792">
    <property type="entry name" value="Tscrpt_reg_LuxR_C"/>
</dbReference>
<keyword evidence="4" id="KW-1185">Reference proteome</keyword>
<name>A0A0B6S935_BURPL</name>
<dbReference type="InterPro" id="IPR016032">
    <property type="entry name" value="Sig_transdc_resp-reg_C-effctor"/>
</dbReference>
<dbReference type="PANTHER" id="PTHR45228:SF4">
    <property type="entry name" value="LIPOPROTEIN"/>
    <property type="match status" value="1"/>
</dbReference>
<protein>
    <submittedName>
        <fullName evidence="3">Transcriptional regulator, LuxR family</fullName>
    </submittedName>
</protein>
<dbReference type="Pfam" id="PF13487">
    <property type="entry name" value="HD_5"/>
    <property type="match status" value="1"/>
</dbReference>
<dbReference type="RefSeq" id="WP_042628168.1">
    <property type="nucleotide sequence ID" value="NZ_CP002581.1"/>
</dbReference>
<dbReference type="InterPro" id="IPR036388">
    <property type="entry name" value="WH-like_DNA-bd_sf"/>
</dbReference>
<dbReference type="InterPro" id="IPR003607">
    <property type="entry name" value="HD/PDEase_dom"/>
</dbReference>
<gene>
    <name evidence="3" type="ORF">BGL_2c17230</name>
</gene>
<dbReference type="PRINTS" id="PR00038">
    <property type="entry name" value="HTHLUXR"/>
</dbReference>
<dbReference type="EMBL" id="CP002581">
    <property type="protein sequence ID" value="AJK49790.1"/>
    <property type="molecule type" value="Genomic_DNA"/>
</dbReference>
<dbReference type="AlphaFoldDB" id="A0A0B6S935"/>
<organism evidence="3 4">
    <name type="scientific">Burkholderia plantarii</name>
    <dbReference type="NCBI Taxonomy" id="41899"/>
    <lineage>
        <taxon>Bacteria</taxon>
        <taxon>Pseudomonadati</taxon>
        <taxon>Pseudomonadota</taxon>
        <taxon>Betaproteobacteria</taxon>
        <taxon>Burkholderiales</taxon>
        <taxon>Burkholderiaceae</taxon>
        <taxon>Burkholderia</taxon>
    </lineage>
</organism>
<dbReference type="Proteomes" id="UP000031838">
    <property type="component" value="Chromosome 2"/>
</dbReference>
<evidence type="ECO:0000313" key="3">
    <source>
        <dbReference type="EMBL" id="AJK49790.1"/>
    </source>
</evidence>
<dbReference type="KEGG" id="bgp:BGL_2c17230"/>
<reference evidence="4" key="1">
    <citation type="submission" date="2011-03" db="EMBL/GenBank/DDBJ databases">
        <authorList>
            <person name="Voget S."/>
            <person name="Streit W.R."/>
            <person name="Jaeger K.E."/>
            <person name="Daniel R."/>
        </authorList>
    </citation>
    <scope>NUCLEOTIDE SEQUENCE [LARGE SCALE GENOMIC DNA]</scope>
    <source>
        <strain evidence="4">PG1</strain>
    </source>
</reference>
<reference evidence="3 4" key="2">
    <citation type="journal article" date="2016" name="Appl. Microbiol. Biotechnol.">
        <title>Mutations improving production and secretion of extracellular lipase by Burkholderia glumae PG1.</title>
        <authorList>
            <person name="Knapp A."/>
            <person name="Voget S."/>
            <person name="Gao R."/>
            <person name="Zaburannyi N."/>
            <person name="Krysciak D."/>
            <person name="Breuer M."/>
            <person name="Hauer B."/>
            <person name="Streit W.R."/>
            <person name="Muller R."/>
            <person name="Daniel R."/>
            <person name="Jaeger K.E."/>
        </authorList>
    </citation>
    <scope>NUCLEOTIDE SEQUENCE [LARGE SCALE GENOMIC DNA]</scope>
    <source>
        <strain evidence="3 4">PG1</strain>
    </source>
</reference>
<dbReference type="SUPFAM" id="SSF46894">
    <property type="entry name" value="C-terminal effector domain of the bipartite response regulators"/>
    <property type="match status" value="1"/>
</dbReference>
<sequence length="480" mass="50575">MPTSQARLTDAILALAFVGDLSMGRSTDHSRRTACLAGWLAAAAGADEAGCDHARATAMLRWSGCTANAGGFAELLGDDVAAREAMLAQRLPPLAPQAQPLLLPLAQIHCEISGDIAVTLGMPAEVVAALRGIFERYDGNGVPQRLTADAIPQAVYLVNLASDLEILAGAHGREPARDYLRAQAGTKYPAALAELTLAHADAWLDALDEGDPDTAGWHFAGHQARAHVELSLLADVTELKLPWLAGYARRVAGLASRAGERLGLDADTCARLEAAALLHGIGRAALPNRLWETPGRLSSDQWEQIRLVPYWTARAAQQIAGLREAAELASHAYERLDGSGYFRGLPGAALDLPRRVLATAVAFQALLEARPWRPAHALDAAAALLHGEAAAGRFDAEVAAAVVAAAGGAVPAPRRGSTLLSPREVEVLRQISAGLSNKEAARMLDLSPSTVRTHVESIFRKLECSTRAAATLKALTTGLL</sequence>